<dbReference type="OrthoDB" id="1708534at2759"/>
<dbReference type="InterPro" id="IPR050069">
    <property type="entry name" value="Urease_subunit"/>
</dbReference>
<dbReference type="PANTHER" id="PTHR33569">
    <property type="entry name" value="UREASE"/>
    <property type="match status" value="1"/>
</dbReference>
<evidence type="ECO:0000313" key="5">
    <source>
        <dbReference type="EMBL" id="KAF2458201.1"/>
    </source>
</evidence>
<dbReference type="GO" id="GO:0009039">
    <property type="term" value="F:urease activity"/>
    <property type="evidence" value="ECO:0007669"/>
    <property type="project" value="InterPro"/>
</dbReference>
<keyword evidence="3" id="KW-0472">Membrane</keyword>
<dbReference type="GO" id="GO:0016151">
    <property type="term" value="F:nickel cation binding"/>
    <property type="evidence" value="ECO:0007669"/>
    <property type="project" value="InterPro"/>
</dbReference>
<proteinExistence type="predicted"/>
<dbReference type="Gene3D" id="3.20.20.140">
    <property type="entry name" value="Metal-dependent hydrolases"/>
    <property type="match status" value="1"/>
</dbReference>
<dbReference type="Proteomes" id="UP000799766">
    <property type="component" value="Unassembled WGS sequence"/>
</dbReference>
<keyword evidence="1" id="KW-0378">Hydrolase</keyword>
<reference evidence="5" key="1">
    <citation type="journal article" date="2020" name="Stud. Mycol.">
        <title>101 Dothideomycetes genomes: a test case for predicting lifestyles and emergence of pathogens.</title>
        <authorList>
            <person name="Haridas S."/>
            <person name="Albert R."/>
            <person name="Binder M."/>
            <person name="Bloem J."/>
            <person name="Labutti K."/>
            <person name="Salamov A."/>
            <person name="Andreopoulos B."/>
            <person name="Baker S."/>
            <person name="Barry K."/>
            <person name="Bills G."/>
            <person name="Bluhm B."/>
            <person name="Cannon C."/>
            <person name="Castanera R."/>
            <person name="Culley D."/>
            <person name="Daum C."/>
            <person name="Ezra D."/>
            <person name="Gonzalez J."/>
            <person name="Henrissat B."/>
            <person name="Kuo A."/>
            <person name="Liang C."/>
            <person name="Lipzen A."/>
            <person name="Lutzoni F."/>
            <person name="Magnuson J."/>
            <person name="Mondo S."/>
            <person name="Nolan M."/>
            <person name="Ohm R."/>
            <person name="Pangilinan J."/>
            <person name="Park H.-J."/>
            <person name="Ramirez L."/>
            <person name="Alfaro M."/>
            <person name="Sun H."/>
            <person name="Tritt A."/>
            <person name="Yoshinaga Y."/>
            <person name="Zwiers L.-H."/>
            <person name="Turgeon B."/>
            <person name="Goodwin S."/>
            <person name="Spatafora J."/>
            <person name="Crous P."/>
            <person name="Grigoriev I."/>
        </authorList>
    </citation>
    <scope>NUCLEOTIDE SEQUENCE</scope>
    <source>
        <strain evidence="5">ATCC 16933</strain>
    </source>
</reference>
<name>A0A6A6P2E3_9PEZI</name>
<organism evidence="5 6">
    <name type="scientific">Lineolata rhizophorae</name>
    <dbReference type="NCBI Taxonomy" id="578093"/>
    <lineage>
        <taxon>Eukaryota</taxon>
        <taxon>Fungi</taxon>
        <taxon>Dikarya</taxon>
        <taxon>Ascomycota</taxon>
        <taxon>Pezizomycotina</taxon>
        <taxon>Dothideomycetes</taxon>
        <taxon>Dothideomycetes incertae sedis</taxon>
        <taxon>Lineolatales</taxon>
        <taxon>Lineolataceae</taxon>
        <taxon>Lineolata</taxon>
    </lineage>
</organism>
<keyword evidence="3" id="KW-0812">Transmembrane</keyword>
<keyword evidence="3" id="KW-1133">Transmembrane helix</keyword>
<dbReference type="SUPFAM" id="SSF51556">
    <property type="entry name" value="Metallo-dependent hydrolases"/>
    <property type="match status" value="1"/>
</dbReference>
<evidence type="ECO:0000313" key="6">
    <source>
        <dbReference type="Proteomes" id="UP000799766"/>
    </source>
</evidence>
<protein>
    <recommendedName>
        <fullName evidence="4">Urease domain-containing protein</fullName>
    </recommendedName>
</protein>
<dbReference type="InterPro" id="IPR017951">
    <property type="entry name" value="Urease_asu_c"/>
</dbReference>
<dbReference type="InterPro" id="IPR011059">
    <property type="entry name" value="Metal-dep_hydrolase_composite"/>
</dbReference>
<gene>
    <name evidence="5" type="ORF">BDY21DRAFT_215182</name>
</gene>
<accession>A0A6A6P2E3</accession>
<dbReference type="AlphaFoldDB" id="A0A6A6P2E3"/>
<keyword evidence="6" id="KW-1185">Reference proteome</keyword>
<feature type="domain" description="Urease" evidence="4">
    <location>
        <begin position="1"/>
        <end position="92"/>
    </location>
</feature>
<dbReference type="InterPro" id="IPR032466">
    <property type="entry name" value="Metal_Hydrolase"/>
</dbReference>
<feature type="transmembrane region" description="Helical" evidence="3">
    <location>
        <begin position="86"/>
        <end position="109"/>
    </location>
</feature>
<comment type="caution">
    <text evidence="2">Lacks conserved residue(s) required for the propagation of feature annotation.</text>
</comment>
<dbReference type="PROSITE" id="PS51368">
    <property type="entry name" value="UREASE_3"/>
    <property type="match status" value="1"/>
</dbReference>
<dbReference type="Gene3D" id="2.30.40.10">
    <property type="entry name" value="Urease, subunit C, domain 1"/>
    <property type="match status" value="1"/>
</dbReference>
<evidence type="ECO:0000256" key="3">
    <source>
        <dbReference type="SAM" id="Phobius"/>
    </source>
</evidence>
<evidence type="ECO:0000256" key="2">
    <source>
        <dbReference type="PROSITE-ProRule" id="PRU00700"/>
    </source>
</evidence>
<dbReference type="EMBL" id="MU001678">
    <property type="protein sequence ID" value="KAF2458201.1"/>
    <property type="molecule type" value="Genomic_DNA"/>
</dbReference>
<sequence>MADRNRRIPTVEPIIMRPMFAAHVPATSVTWVSQASIDSGIVKSYNLRKRVEAVRNCRAIGKKDMKYNDSMPKMKVDPERYVSHDLGAYFLTFLYFYFLFFRVFVLLCVRVLRHAVVGGTICVVRFG</sequence>
<evidence type="ECO:0000256" key="1">
    <source>
        <dbReference type="ARBA" id="ARBA00022801"/>
    </source>
</evidence>
<dbReference type="PANTHER" id="PTHR33569:SF1">
    <property type="entry name" value="UREASE"/>
    <property type="match status" value="1"/>
</dbReference>
<evidence type="ECO:0000259" key="4">
    <source>
        <dbReference type="PROSITE" id="PS51368"/>
    </source>
</evidence>